<reference evidence="3 4" key="2">
    <citation type="submission" date="2018-11" db="EMBL/GenBank/DDBJ databases">
        <authorList>
            <consortium name="Pathogen Informatics"/>
        </authorList>
    </citation>
    <scope>NUCLEOTIDE SEQUENCE [LARGE SCALE GENOMIC DNA]</scope>
    <source>
        <strain evidence="3 4">Egypt</strain>
    </source>
</reference>
<dbReference type="InterPro" id="IPR016073">
    <property type="entry name" value="Skp1_comp_POZ"/>
</dbReference>
<dbReference type="GO" id="GO:0005634">
    <property type="term" value="C:nucleus"/>
    <property type="evidence" value="ECO:0007669"/>
    <property type="project" value="UniProtKB-SubCell"/>
</dbReference>
<dbReference type="InterPro" id="IPR011333">
    <property type="entry name" value="SKP1/BTB/POZ_sf"/>
</dbReference>
<evidence type="ECO:0000313" key="3">
    <source>
        <dbReference type="EMBL" id="VDP77377.1"/>
    </source>
</evidence>
<evidence type="ECO:0000256" key="1">
    <source>
        <dbReference type="ARBA" id="ARBA00004123"/>
    </source>
</evidence>
<reference evidence="5" key="1">
    <citation type="submission" date="2016-06" db="UniProtKB">
        <authorList>
            <consortium name="WormBaseParasite"/>
        </authorList>
    </citation>
    <scope>IDENTIFICATION</scope>
</reference>
<dbReference type="GO" id="GO:0006511">
    <property type="term" value="P:ubiquitin-dependent protein catabolic process"/>
    <property type="evidence" value="ECO:0007669"/>
    <property type="project" value="InterPro"/>
</dbReference>
<dbReference type="WBParaSite" id="ECPE_0000610001-mRNA-1">
    <property type="protein sequence ID" value="ECPE_0000610001-mRNA-1"/>
    <property type="gene ID" value="ECPE_0000610001"/>
</dbReference>
<evidence type="ECO:0000313" key="4">
    <source>
        <dbReference type="Proteomes" id="UP000272942"/>
    </source>
</evidence>
<dbReference type="Proteomes" id="UP000272942">
    <property type="component" value="Unassembled WGS sequence"/>
</dbReference>
<dbReference type="EMBL" id="UZAN01043017">
    <property type="protein sequence ID" value="VDP77377.1"/>
    <property type="molecule type" value="Genomic_DNA"/>
</dbReference>
<dbReference type="OrthoDB" id="249087at2759"/>
<dbReference type="Pfam" id="PF03931">
    <property type="entry name" value="Skp1_POZ"/>
    <property type="match status" value="1"/>
</dbReference>
<dbReference type="Gene3D" id="3.30.710.10">
    <property type="entry name" value="Potassium Channel Kv1.1, Chain A"/>
    <property type="match status" value="1"/>
</dbReference>
<protein>
    <submittedName>
        <fullName evidence="5">Skp1_POZ domain-containing protein</fullName>
    </submittedName>
</protein>
<sequence>MADAQAAPSTATEQKYGGAEGADAMYVKLVSSDDHEFYVRREYALTSGTIKAMLSGPGIIYYFKLKSTLNCKMFRFKLRLVKRD</sequence>
<comment type="subcellular location">
    <subcellularLocation>
        <location evidence="1">Nucleus</location>
    </subcellularLocation>
</comment>
<feature type="domain" description="SKP1 component POZ" evidence="2">
    <location>
        <begin position="26"/>
        <end position="58"/>
    </location>
</feature>
<dbReference type="SUPFAM" id="SSF54695">
    <property type="entry name" value="POZ domain"/>
    <property type="match status" value="1"/>
</dbReference>
<evidence type="ECO:0000313" key="5">
    <source>
        <dbReference type="WBParaSite" id="ECPE_0000610001-mRNA-1"/>
    </source>
</evidence>
<evidence type="ECO:0000259" key="2">
    <source>
        <dbReference type="Pfam" id="PF03931"/>
    </source>
</evidence>
<accession>A0A183AGK2</accession>
<gene>
    <name evidence="3" type="ORF">ECPE_LOCUS6087</name>
</gene>
<organism evidence="5">
    <name type="scientific">Echinostoma caproni</name>
    <dbReference type="NCBI Taxonomy" id="27848"/>
    <lineage>
        <taxon>Eukaryota</taxon>
        <taxon>Metazoa</taxon>
        <taxon>Spiralia</taxon>
        <taxon>Lophotrochozoa</taxon>
        <taxon>Platyhelminthes</taxon>
        <taxon>Trematoda</taxon>
        <taxon>Digenea</taxon>
        <taxon>Plagiorchiida</taxon>
        <taxon>Echinostomata</taxon>
        <taxon>Echinostomatoidea</taxon>
        <taxon>Echinostomatidae</taxon>
        <taxon>Echinostoma</taxon>
    </lineage>
</organism>
<dbReference type="PANTHER" id="PTHR20648">
    <property type="entry name" value="ELONGIN-C"/>
    <property type="match status" value="1"/>
</dbReference>
<keyword evidence="4" id="KW-1185">Reference proteome</keyword>
<dbReference type="InterPro" id="IPR039948">
    <property type="entry name" value="ELC1"/>
</dbReference>
<name>A0A183AGK2_9TREM</name>
<proteinExistence type="predicted"/>
<dbReference type="AlphaFoldDB" id="A0A183AGK2"/>